<accession>A0AAN7PD82</accession>
<organism evidence="1 2">
    <name type="scientific">Aquatica leii</name>
    <dbReference type="NCBI Taxonomy" id="1421715"/>
    <lineage>
        <taxon>Eukaryota</taxon>
        <taxon>Metazoa</taxon>
        <taxon>Ecdysozoa</taxon>
        <taxon>Arthropoda</taxon>
        <taxon>Hexapoda</taxon>
        <taxon>Insecta</taxon>
        <taxon>Pterygota</taxon>
        <taxon>Neoptera</taxon>
        <taxon>Endopterygota</taxon>
        <taxon>Coleoptera</taxon>
        <taxon>Polyphaga</taxon>
        <taxon>Elateriformia</taxon>
        <taxon>Elateroidea</taxon>
        <taxon>Lampyridae</taxon>
        <taxon>Luciolinae</taxon>
        <taxon>Aquatica</taxon>
    </lineage>
</organism>
<dbReference type="Gene3D" id="3.90.320.10">
    <property type="match status" value="1"/>
</dbReference>
<dbReference type="Proteomes" id="UP001353858">
    <property type="component" value="Unassembled WGS sequence"/>
</dbReference>
<protein>
    <submittedName>
        <fullName evidence="1">Uncharacterized protein</fullName>
    </submittedName>
</protein>
<dbReference type="EMBL" id="JARPUR010000002">
    <property type="protein sequence ID" value="KAK4882503.1"/>
    <property type="molecule type" value="Genomic_DNA"/>
</dbReference>
<dbReference type="InterPro" id="IPR011604">
    <property type="entry name" value="PDDEXK-like_dom_sf"/>
</dbReference>
<dbReference type="AlphaFoldDB" id="A0AAN7PD82"/>
<evidence type="ECO:0000313" key="1">
    <source>
        <dbReference type="EMBL" id="KAK4882503.1"/>
    </source>
</evidence>
<evidence type="ECO:0000313" key="2">
    <source>
        <dbReference type="Proteomes" id="UP001353858"/>
    </source>
</evidence>
<keyword evidence="2" id="KW-1185">Reference proteome</keyword>
<sequence>MRMEEALEVKMLPAVMEFESFSPSHEQNSTDISIEINQRTPIKTLLTEEETESKKTPEVEILPAVLEFKSPSKLHGQNTDISIQIKEETPIKSFLPEKEIVSILAHELYIEKGVTDNNAIVEIKSLYRISREGLTLIDGCKKYKNTCLELVDGLPKLKENHNYFYQIQGQLNITKKINFIS</sequence>
<comment type="caution">
    <text evidence="1">The sequence shown here is derived from an EMBL/GenBank/DDBJ whole genome shotgun (WGS) entry which is preliminary data.</text>
</comment>
<name>A0AAN7PD82_9COLE</name>
<proteinExistence type="predicted"/>
<reference evidence="2" key="1">
    <citation type="submission" date="2023-01" db="EMBL/GenBank/DDBJ databases">
        <title>Key to firefly adult light organ development and bioluminescence: homeobox transcription factors regulate luciferase expression and transportation to peroxisome.</title>
        <authorList>
            <person name="Fu X."/>
        </authorList>
    </citation>
    <scope>NUCLEOTIDE SEQUENCE [LARGE SCALE GENOMIC DNA]</scope>
</reference>
<gene>
    <name evidence="1" type="ORF">RN001_005822</name>
</gene>